<dbReference type="CDD" id="cd00519">
    <property type="entry name" value="Lipase_3"/>
    <property type="match status" value="1"/>
</dbReference>
<protein>
    <submittedName>
        <fullName evidence="6">Lipase (Class 3)</fullName>
    </submittedName>
</protein>
<dbReference type="InterPro" id="IPR029058">
    <property type="entry name" value="AB_hydrolase_fold"/>
</dbReference>
<gene>
    <name evidence="6" type="ORF">X797_012041</name>
</gene>
<dbReference type="AlphaFoldDB" id="A0A014MUS3"/>
<proteinExistence type="inferred from homology"/>
<dbReference type="Proteomes" id="UP000030151">
    <property type="component" value="Unassembled WGS sequence"/>
</dbReference>
<feature type="chain" id="PRO_5001472342" evidence="4">
    <location>
        <begin position="21"/>
        <end position="387"/>
    </location>
</feature>
<evidence type="ECO:0000313" key="7">
    <source>
        <dbReference type="Proteomes" id="UP000030151"/>
    </source>
</evidence>
<dbReference type="InterPro" id="IPR002921">
    <property type="entry name" value="Fungal_lipase-type"/>
</dbReference>
<comment type="catalytic activity">
    <reaction evidence="3">
        <text>a monoacylglycerol + H2O = glycerol + a fatty acid + H(+)</text>
        <dbReference type="Rhea" id="RHEA:15245"/>
        <dbReference type="ChEBI" id="CHEBI:15377"/>
        <dbReference type="ChEBI" id="CHEBI:15378"/>
        <dbReference type="ChEBI" id="CHEBI:17408"/>
        <dbReference type="ChEBI" id="CHEBI:17754"/>
        <dbReference type="ChEBI" id="CHEBI:28868"/>
    </reaction>
</comment>
<reference evidence="6 7" key="1">
    <citation type="submission" date="2014-02" db="EMBL/GenBank/DDBJ databases">
        <title>The genome sequence of the entomopathogenic fungus Metarhizium robertsii ARSEF 2575.</title>
        <authorList>
            <person name="Giuliano Garisto Donzelli B."/>
            <person name="Roe B.A."/>
            <person name="Macmil S.L."/>
            <person name="Krasnoff S.B."/>
            <person name="Gibson D.M."/>
        </authorList>
    </citation>
    <scope>NUCLEOTIDE SEQUENCE [LARGE SCALE GENOMIC DNA]</scope>
    <source>
        <strain evidence="6 7">ARSEF 2575</strain>
    </source>
</reference>
<evidence type="ECO:0000256" key="4">
    <source>
        <dbReference type="SAM" id="SignalP"/>
    </source>
</evidence>
<accession>A0A014MUS3</accession>
<evidence type="ECO:0000313" key="6">
    <source>
        <dbReference type="EMBL" id="EXU94880.1"/>
    </source>
</evidence>
<keyword evidence="4" id="KW-0732">Signal</keyword>
<evidence type="ECO:0000259" key="5">
    <source>
        <dbReference type="Pfam" id="PF01764"/>
    </source>
</evidence>
<sequence length="387" mass="42594">MYFSTKCLSILLGLVALSSAEIKTPSKKMLRDFDTFARYAAFGYCKELVDGLDVNGKTKVCTNNREIPNGCGELEDAVVVTEFPNDEGVSGYIAVNSKTQQIIVSFRGSGSWKDVQTNLRTCKTRSGRGLWEAVAGFAEQAKNELGKITRNTIISIVESACSLVEESKPDPNDRLLPFCQDCGVHQGFFEGFKGIKDKMLAAVEEQKKLHPIFEVKVTGYSLGAAVATLAAAYIRKSTLNVDLYTFGSPRVGDEKFATFVSSQGLGENFRITNENDPIANVPWADAGFAHVEPEYWFPEGIAAEKMEVCKGVNSLQCSGQFDLKLSDIALGRDRMKPHLWQSYAVGFLFTGGMSCPSRSGRELDLDEKAPFTQEEITEMKRLADQSN</sequence>
<evidence type="ECO:0000256" key="1">
    <source>
        <dbReference type="ARBA" id="ARBA00043996"/>
    </source>
</evidence>
<dbReference type="InterPro" id="IPR051218">
    <property type="entry name" value="Sec_MonoDiacylglyc_Lipase"/>
</dbReference>
<dbReference type="GO" id="GO:0006629">
    <property type="term" value="P:lipid metabolic process"/>
    <property type="evidence" value="ECO:0007669"/>
    <property type="project" value="InterPro"/>
</dbReference>
<dbReference type="PANTHER" id="PTHR45856">
    <property type="entry name" value="ALPHA/BETA-HYDROLASES SUPERFAMILY PROTEIN"/>
    <property type="match status" value="1"/>
</dbReference>
<comment type="catalytic activity">
    <reaction evidence="2">
        <text>a diacylglycerol + H2O = a monoacylglycerol + a fatty acid + H(+)</text>
        <dbReference type="Rhea" id="RHEA:32731"/>
        <dbReference type="ChEBI" id="CHEBI:15377"/>
        <dbReference type="ChEBI" id="CHEBI:15378"/>
        <dbReference type="ChEBI" id="CHEBI:17408"/>
        <dbReference type="ChEBI" id="CHEBI:18035"/>
        <dbReference type="ChEBI" id="CHEBI:28868"/>
    </reaction>
</comment>
<dbReference type="Pfam" id="PF01764">
    <property type="entry name" value="Lipase_3"/>
    <property type="match status" value="1"/>
</dbReference>
<dbReference type="EMBL" id="JELW01000133">
    <property type="protein sequence ID" value="EXU94880.1"/>
    <property type="molecule type" value="Genomic_DNA"/>
</dbReference>
<evidence type="ECO:0000256" key="3">
    <source>
        <dbReference type="ARBA" id="ARBA00048461"/>
    </source>
</evidence>
<comment type="caution">
    <text evidence="6">The sequence shown here is derived from an EMBL/GenBank/DDBJ whole genome shotgun (WGS) entry which is preliminary data.</text>
</comment>
<dbReference type="OrthoDB" id="426718at2759"/>
<organism evidence="6 7">
    <name type="scientific">Metarhizium robertsii</name>
    <dbReference type="NCBI Taxonomy" id="568076"/>
    <lineage>
        <taxon>Eukaryota</taxon>
        <taxon>Fungi</taxon>
        <taxon>Dikarya</taxon>
        <taxon>Ascomycota</taxon>
        <taxon>Pezizomycotina</taxon>
        <taxon>Sordariomycetes</taxon>
        <taxon>Hypocreomycetidae</taxon>
        <taxon>Hypocreales</taxon>
        <taxon>Clavicipitaceae</taxon>
        <taxon>Metarhizium</taxon>
    </lineage>
</organism>
<feature type="signal peptide" evidence="4">
    <location>
        <begin position="1"/>
        <end position="20"/>
    </location>
</feature>
<dbReference type="SUPFAM" id="SSF53474">
    <property type="entry name" value="alpha/beta-Hydrolases"/>
    <property type="match status" value="1"/>
</dbReference>
<comment type="similarity">
    <text evidence="1">Belongs to the AB hydrolase superfamily. Lipase family. Class 3 subfamily.</text>
</comment>
<dbReference type="HOGENOM" id="CLU_032957_1_0_1"/>
<feature type="domain" description="Fungal lipase-type" evidence="5">
    <location>
        <begin position="170"/>
        <end position="283"/>
    </location>
</feature>
<name>A0A014MUS3_9HYPO</name>
<evidence type="ECO:0000256" key="2">
    <source>
        <dbReference type="ARBA" id="ARBA00047591"/>
    </source>
</evidence>
<dbReference type="Gene3D" id="3.40.50.1820">
    <property type="entry name" value="alpha/beta hydrolase"/>
    <property type="match status" value="1"/>
</dbReference>
<dbReference type="PANTHER" id="PTHR45856:SF11">
    <property type="entry name" value="FUNGAL LIPASE-LIKE DOMAIN-CONTAINING PROTEIN"/>
    <property type="match status" value="1"/>
</dbReference>